<sequence>MLSTLRGALKDGLSRVPVDFVERWLALSILRNRFPTVRQTPAFPRREDLWRSVFAPLENREITVLEFGVFRGESIRTFSELNTHPQSRFYGFDSFEGLPEDWTRTLPRSSFDVEGQIPQIADPRVQFIKGWFQNTLPDFLSGRSELKNLVVHYDADIYSATVFAMTMIDRFKEPYLAIFDEFTGHETRALWNYCQMTGATVEFSGFAGDARFPMQVACTITPARTYEP</sequence>
<dbReference type="PANTHER" id="PTHR40036">
    <property type="entry name" value="MACROCIN O-METHYLTRANSFERASE"/>
    <property type="match status" value="1"/>
</dbReference>
<reference evidence="1" key="1">
    <citation type="submission" date="2020-10" db="EMBL/GenBank/DDBJ databases">
        <title>Genome sequence of the unusual species of purple photosynthetic bacteria, Phaeovibrio sulfidiphilus DSM 23193, type strain.</title>
        <authorList>
            <person name="Kyndt J.A."/>
            <person name="Meyer T.E."/>
        </authorList>
    </citation>
    <scope>NUCLEOTIDE SEQUENCE</scope>
    <source>
        <strain evidence="1">DSM 23193</strain>
    </source>
</reference>
<protein>
    <recommendedName>
        <fullName evidence="3">Methyltransferase</fullName>
    </recommendedName>
</protein>
<dbReference type="AlphaFoldDB" id="A0A8J6YN59"/>
<dbReference type="Pfam" id="PF05711">
    <property type="entry name" value="TylF"/>
    <property type="match status" value="1"/>
</dbReference>
<dbReference type="RefSeq" id="WP_192534569.1">
    <property type="nucleotide sequence ID" value="NZ_JACZHT010000005.1"/>
</dbReference>
<accession>A0A8J6YN59</accession>
<evidence type="ECO:0000313" key="1">
    <source>
        <dbReference type="EMBL" id="MBE1237565.1"/>
    </source>
</evidence>
<evidence type="ECO:0000313" key="2">
    <source>
        <dbReference type="Proteomes" id="UP000631034"/>
    </source>
</evidence>
<proteinExistence type="predicted"/>
<dbReference type="EMBL" id="JACZHT010000005">
    <property type="protein sequence ID" value="MBE1237565.1"/>
    <property type="molecule type" value="Genomic_DNA"/>
</dbReference>
<gene>
    <name evidence="1" type="ORF">IHV25_07880</name>
</gene>
<dbReference type="InterPro" id="IPR008884">
    <property type="entry name" value="TylF_MeTrfase"/>
</dbReference>
<name>A0A8J6YN59_9PROT</name>
<dbReference type="Proteomes" id="UP000631034">
    <property type="component" value="Unassembled WGS sequence"/>
</dbReference>
<comment type="caution">
    <text evidence="1">The sequence shown here is derived from an EMBL/GenBank/DDBJ whole genome shotgun (WGS) entry which is preliminary data.</text>
</comment>
<keyword evidence="2" id="KW-1185">Reference proteome</keyword>
<dbReference type="Gene3D" id="3.40.50.150">
    <property type="entry name" value="Vaccinia Virus protein VP39"/>
    <property type="match status" value="1"/>
</dbReference>
<dbReference type="PANTHER" id="PTHR40036:SF1">
    <property type="entry name" value="MACROCIN O-METHYLTRANSFERASE"/>
    <property type="match status" value="1"/>
</dbReference>
<dbReference type="InterPro" id="IPR029063">
    <property type="entry name" value="SAM-dependent_MTases_sf"/>
</dbReference>
<organism evidence="1 2">
    <name type="scientific">Phaeovibrio sulfidiphilus</name>
    <dbReference type="NCBI Taxonomy" id="1220600"/>
    <lineage>
        <taxon>Bacteria</taxon>
        <taxon>Pseudomonadati</taxon>
        <taxon>Pseudomonadota</taxon>
        <taxon>Alphaproteobacteria</taxon>
        <taxon>Rhodospirillales</taxon>
        <taxon>Rhodospirillaceae</taxon>
        <taxon>Phaeovibrio</taxon>
    </lineage>
</organism>
<dbReference type="SUPFAM" id="SSF53335">
    <property type="entry name" value="S-adenosyl-L-methionine-dependent methyltransferases"/>
    <property type="match status" value="1"/>
</dbReference>
<evidence type="ECO:0008006" key="3">
    <source>
        <dbReference type="Google" id="ProtNLM"/>
    </source>
</evidence>